<dbReference type="PANTHER" id="PTHR35802">
    <property type="entry name" value="PROTEASE SYNTHASE AND SPORULATION PROTEIN PAI 2"/>
    <property type="match status" value="1"/>
</dbReference>
<dbReference type="Pfam" id="PF04299">
    <property type="entry name" value="FMN_bind_2"/>
    <property type="match status" value="1"/>
</dbReference>
<proteinExistence type="predicted"/>
<dbReference type="Proteomes" id="UP000002745">
    <property type="component" value="Chromosome"/>
</dbReference>
<dbReference type="eggNOG" id="COG2808">
    <property type="taxonomic scope" value="Bacteria"/>
</dbReference>
<dbReference type="EMBL" id="CP001678">
    <property type="protein sequence ID" value="ACT60193.1"/>
    <property type="molecule type" value="Genomic_DNA"/>
</dbReference>
<sequence length="215" mass="24152">MPELFVPDIFQNDAPLEVIRNFPLAQLICSNNDGIMATASPIIIDDTRGNSDDLILIGHMAKANHQSTFMQSGQNILAIFSSPNAYISPDWYKERKTVPTWDYQSVHINGAINIFDDHDQHLDVLTKTIAHVERYKEPPWTMEKAPEGKVESLLPRIISFEIVVERIQAISRLSQMQTIVDRHSVIEGLRARNQYGDLDVASLIEAQMNAPSGGD</sequence>
<accession>C6XP13</accession>
<dbReference type="Gene3D" id="2.30.110.10">
    <property type="entry name" value="Electron Transport, Fmn-binding Protein, Chain A"/>
    <property type="match status" value="1"/>
</dbReference>
<dbReference type="KEGG" id="hba:Hbal_2518"/>
<dbReference type="PIRSF" id="PIRSF010372">
    <property type="entry name" value="PaiB"/>
    <property type="match status" value="1"/>
</dbReference>
<evidence type="ECO:0000313" key="1">
    <source>
        <dbReference type="EMBL" id="ACT60193.1"/>
    </source>
</evidence>
<dbReference type="RefSeq" id="WP_015828343.1">
    <property type="nucleotide sequence ID" value="NC_012982.1"/>
</dbReference>
<dbReference type="AlphaFoldDB" id="C6XP13"/>
<organism evidence="1 2">
    <name type="scientific">Hirschia baltica (strain ATCC 49814 / DSM 5838 / IFAM 1418)</name>
    <dbReference type="NCBI Taxonomy" id="582402"/>
    <lineage>
        <taxon>Bacteria</taxon>
        <taxon>Pseudomonadati</taxon>
        <taxon>Pseudomonadota</taxon>
        <taxon>Alphaproteobacteria</taxon>
        <taxon>Hyphomonadales</taxon>
        <taxon>Hyphomonadaceae</taxon>
        <taxon>Hirschia</taxon>
    </lineage>
</organism>
<name>C6XP13_HIRBI</name>
<evidence type="ECO:0000313" key="2">
    <source>
        <dbReference type="Proteomes" id="UP000002745"/>
    </source>
</evidence>
<gene>
    <name evidence="1" type="ordered locus">Hbal_2518</name>
</gene>
<keyword evidence="2" id="KW-1185">Reference proteome</keyword>
<dbReference type="HOGENOM" id="CLU_065853_3_0_5"/>
<dbReference type="InterPro" id="IPR007396">
    <property type="entry name" value="TR_PAI2-type"/>
</dbReference>
<dbReference type="InterPro" id="IPR012349">
    <property type="entry name" value="Split_barrel_FMN-bd"/>
</dbReference>
<protein>
    <submittedName>
        <fullName evidence="1">FMN-binding negative transcriptional regulator</fullName>
    </submittedName>
</protein>
<dbReference type="PANTHER" id="PTHR35802:SF1">
    <property type="entry name" value="PROTEASE SYNTHASE AND SPORULATION PROTEIN PAI 2"/>
    <property type="match status" value="1"/>
</dbReference>
<dbReference type="SUPFAM" id="SSF50475">
    <property type="entry name" value="FMN-binding split barrel"/>
    <property type="match status" value="1"/>
</dbReference>
<reference evidence="2" key="1">
    <citation type="journal article" date="2011" name="J. Bacteriol.">
        <title>Genome sequences of eight morphologically diverse alphaproteobacteria.</title>
        <authorList>
            <consortium name="US DOE Joint Genome Institute"/>
            <person name="Brown P.J."/>
            <person name="Kysela D.T."/>
            <person name="Buechlein A."/>
            <person name="Hemmerich C."/>
            <person name="Brun Y.V."/>
        </authorList>
    </citation>
    <scope>NUCLEOTIDE SEQUENCE [LARGE SCALE GENOMIC DNA]</scope>
    <source>
        <strain evidence="2">ATCC 49814 / DSM 5838 / IFAM 1418</strain>
    </source>
</reference>
<dbReference type="OrthoDB" id="9794948at2"/>
<dbReference type="STRING" id="582402.Hbal_2518"/>